<keyword evidence="2" id="KW-1185">Reference proteome</keyword>
<organism evidence="1 2">
    <name type="scientific">Marchantia polymorpha subsp. ruderalis</name>
    <dbReference type="NCBI Taxonomy" id="1480154"/>
    <lineage>
        <taxon>Eukaryota</taxon>
        <taxon>Viridiplantae</taxon>
        <taxon>Streptophyta</taxon>
        <taxon>Embryophyta</taxon>
        <taxon>Marchantiophyta</taxon>
        <taxon>Marchantiopsida</taxon>
        <taxon>Marchantiidae</taxon>
        <taxon>Marchantiales</taxon>
        <taxon>Marchantiaceae</taxon>
        <taxon>Marchantia</taxon>
    </lineage>
</organism>
<protein>
    <submittedName>
        <fullName evidence="1">Uncharacterized protein</fullName>
    </submittedName>
</protein>
<proteinExistence type="predicted"/>
<accession>A0A176VPU5</accession>
<comment type="caution">
    <text evidence="1">The sequence shown here is derived from an EMBL/GenBank/DDBJ whole genome shotgun (WGS) entry which is preliminary data.</text>
</comment>
<sequence length="145" mass="15948">MTLQPDASGHGHLKVDVKSTEQRRCSLGKGLKLIHKNASRYLNALVEESLKESPKGCHAHASFTCLGISISGHPTGSIVRDLGMHAKMTGREIFCRRYTDFVPKKSAYICGLLESRQMTDIALWNEKNKTTASDVVASCDSQFPV</sequence>
<reference evidence="1" key="1">
    <citation type="submission" date="2016-03" db="EMBL/GenBank/DDBJ databases">
        <title>Mechanisms controlling the formation of the plant cell surface in tip-growing cells are functionally conserved among land plants.</title>
        <authorList>
            <person name="Honkanen S."/>
            <person name="Jones V.A."/>
            <person name="Morieri G."/>
            <person name="Champion C."/>
            <person name="Hetherington A.J."/>
            <person name="Kelly S."/>
            <person name="Saint-Marcoux D."/>
            <person name="Proust H."/>
            <person name="Prescott H."/>
            <person name="Dolan L."/>
        </authorList>
    </citation>
    <scope>NUCLEOTIDE SEQUENCE [LARGE SCALE GENOMIC DNA]</scope>
    <source>
        <tissue evidence="1">Whole gametophyte</tissue>
    </source>
</reference>
<gene>
    <name evidence="1" type="ORF">AXG93_4382s1160</name>
</gene>
<dbReference type="AlphaFoldDB" id="A0A176VPU5"/>
<dbReference type="EMBL" id="LVLJ01003300">
    <property type="protein sequence ID" value="OAE21985.1"/>
    <property type="molecule type" value="Genomic_DNA"/>
</dbReference>
<dbReference type="Proteomes" id="UP000077202">
    <property type="component" value="Unassembled WGS sequence"/>
</dbReference>
<evidence type="ECO:0000313" key="1">
    <source>
        <dbReference type="EMBL" id="OAE21985.1"/>
    </source>
</evidence>
<evidence type="ECO:0000313" key="2">
    <source>
        <dbReference type="Proteomes" id="UP000077202"/>
    </source>
</evidence>
<name>A0A176VPU5_MARPO</name>